<dbReference type="AlphaFoldDB" id="M4BPP4"/>
<dbReference type="Proteomes" id="UP000011713">
    <property type="component" value="Unassembled WGS sequence"/>
</dbReference>
<sequence>MGACFPMALLSHRMCLVVLVDETFKVNHQLGALHPAVMRRCIAAPANKTTHSLPLHVTVVQDTLHVKALATMRIHRLLWWGREYQHRIFLLQADVARPQQRVHDLYDRTEQERQKRLSLETWVQCIRLYRSDDRSELAFYQLENERRCQAFRDEVADIRRQHAALQSQIEKPARVQNNLLEVFERGGRICPRKRPRADGTGGDDRHKT</sequence>
<proteinExistence type="predicted"/>
<evidence type="ECO:0008006" key="3">
    <source>
        <dbReference type="Google" id="ProtNLM"/>
    </source>
</evidence>
<organism evidence="1 2">
    <name type="scientific">Hyaloperonospora arabidopsidis (strain Emoy2)</name>
    <name type="common">Downy mildew agent</name>
    <name type="synonym">Peronospora arabidopsidis</name>
    <dbReference type="NCBI Taxonomy" id="559515"/>
    <lineage>
        <taxon>Eukaryota</taxon>
        <taxon>Sar</taxon>
        <taxon>Stramenopiles</taxon>
        <taxon>Oomycota</taxon>
        <taxon>Peronosporomycetes</taxon>
        <taxon>Peronosporales</taxon>
        <taxon>Peronosporaceae</taxon>
        <taxon>Hyaloperonospora</taxon>
    </lineage>
</organism>
<reference evidence="1" key="2">
    <citation type="submission" date="2015-06" db="UniProtKB">
        <authorList>
            <consortium name="EnsemblProtists"/>
        </authorList>
    </citation>
    <scope>IDENTIFICATION</scope>
    <source>
        <strain evidence="1">Emoy2</strain>
    </source>
</reference>
<protein>
    <recommendedName>
        <fullName evidence="3">RxLR effector candidate protein</fullName>
    </recommendedName>
</protein>
<dbReference type="EnsemblProtists" id="HpaT808383">
    <property type="protein sequence ID" value="HpaP808383"/>
    <property type="gene ID" value="HpaG808383"/>
</dbReference>
<evidence type="ECO:0000313" key="2">
    <source>
        <dbReference type="Proteomes" id="UP000011713"/>
    </source>
</evidence>
<keyword evidence="2" id="KW-1185">Reference proteome</keyword>
<accession>M4BPP4</accession>
<dbReference type="EMBL" id="JH598525">
    <property type="status" value="NOT_ANNOTATED_CDS"/>
    <property type="molecule type" value="Genomic_DNA"/>
</dbReference>
<dbReference type="VEuPathDB" id="FungiDB:HpaG808383"/>
<dbReference type="HOGENOM" id="CLU_130153_0_0_1"/>
<dbReference type="InParanoid" id="M4BPP4"/>
<reference evidence="2" key="1">
    <citation type="journal article" date="2010" name="Science">
        <title>Signatures of adaptation to obligate biotrophy in the Hyaloperonospora arabidopsidis genome.</title>
        <authorList>
            <person name="Baxter L."/>
            <person name="Tripathy S."/>
            <person name="Ishaque N."/>
            <person name="Boot N."/>
            <person name="Cabral A."/>
            <person name="Kemen E."/>
            <person name="Thines M."/>
            <person name="Ah-Fong A."/>
            <person name="Anderson R."/>
            <person name="Badejoko W."/>
            <person name="Bittner-Eddy P."/>
            <person name="Boore J.L."/>
            <person name="Chibucos M.C."/>
            <person name="Coates M."/>
            <person name="Dehal P."/>
            <person name="Delehaunty K."/>
            <person name="Dong S."/>
            <person name="Downton P."/>
            <person name="Dumas B."/>
            <person name="Fabro G."/>
            <person name="Fronick C."/>
            <person name="Fuerstenberg S.I."/>
            <person name="Fulton L."/>
            <person name="Gaulin E."/>
            <person name="Govers F."/>
            <person name="Hughes L."/>
            <person name="Humphray S."/>
            <person name="Jiang R.H."/>
            <person name="Judelson H."/>
            <person name="Kamoun S."/>
            <person name="Kyung K."/>
            <person name="Meijer H."/>
            <person name="Minx P."/>
            <person name="Morris P."/>
            <person name="Nelson J."/>
            <person name="Phuntumart V."/>
            <person name="Qutob D."/>
            <person name="Rehmany A."/>
            <person name="Rougon-Cardoso A."/>
            <person name="Ryden P."/>
            <person name="Torto-Alalibo T."/>
            <person name="Studholme D."/>
            <person name="Wang Y."/>
            <person name="Win J."/>
            <person name="Wood J."/>
            <person name="Clifton S.W."/>
            <person name="Rogers J."/>
            <person name="Van den Ackerveken G."/>
            <person name="Jones J.D."/>
            <person name="McDowell J.M."/>
            <person name="Beynon J."/>
            <person name="Tyler B.M."/>
        </authorList>
    </citation>
    <scope>NUCLEOTIDE SEQUENCE [LARGE SCALE GENOMIC DNA]</scope>
    <source>
        <strain evidence="2">Emoy2</strain>
    </source>
</reference>
<name>M4BPP4_HYAAE</name>
<evidence type="ECO:0000313" key="1">
    <source>
        <dbReference type="EnsemblProtists" id="HpaP808383"/>
    </source>
</evidence>